<evidence type="ECO:0000256" key="5">
    <source>
        <dbReference type="SAM" id="SignalP"/>
    </source>
</evidence>
<protein>
    <submittedName>
        <fullName evidence="7">Uncharacterized protein</fullName>
    </submittedName>
</protein>
<evidence type="ECO:0000313" key="7">
    <source>
        <dbReference type="WBParaSite" id="MBELARI_LOCUS6797"/>
    </source>
</evidence>
<keyword evidence="3" id="KW-0964">Secreted</keyword>
<dbReference type="Pfam" id="PF01060">
    <property type="entry name" value="TTR-52"/>
    <property type="match status" value="1"/>
</dbReference>
<proteinExistence type="inferred from homology"/>
<dbReference type="InterPro" id="IPR001534">
    <property type="entry name" value="Transthyretin-like"/>
</dbReference>
<dbReference type="Proteomes" id="UP000887575">
    <property type="component" value="Unassembled WGS sequence"/>
</dbReference>
<evidence type="ECO:0000313" key="6">
    <source>
        <dbReference type="Proteomes" id="UP000887575"/>
    </source>
</evidence>
<dbReference type="InterPro" id="IPR038479">
    <property type="entry name" value="Transthyretin-like_sf"/>
</dbReference>
<keyword evidence="6" id="KW-1185">Reference proteome</keyword>
<dbReference type="PANTHER" id="PTHR21700">
    <property type="entry name" value="TRANSTHYRETIN-LIKE FAMILY PROTEIN-RELATED"/>
    <property type="match status" value="1"/>
</dbReference>
<dbReference type="GO" id="GO:0005576">
    <property type="term" value="C:extracellular region"/>
    <property type="evidence" value="ECO:0007669"/>
    <property type="project" value="UniProtKB-SubCell"/>
</dbReference>
<dbReference type="PANTHER" id="PTHR21700:SF3">
    <property type="entry name" value="TRANSTHYRETIN-LIKE PROTEIN 5"/>
    <property type="match status" value="1"/>
</dbReference>
<feature type="signal peptide" evidence="5">
    <location>
        <begin position="1"/>
        <end position="17"/>
    </location>
</feature>
<keyword evidence="4 5" id="KW-0732">Signal</keyword>
<feature type="chain" id="PRO_5042023365" evidence="5">
    <location>
        <begin position="18"/>
        <end position="148"/>
    </location>
</feature>
<evidence type="ECO:0000256" key="1">
    <source>
        <dbReference type="ARBA" id="ARBA00004613"/>
    </source>
</evidence>
<sequence length="148" mass="16993">MLKYIFFAVFITIYAEKASVTVSGKWTCNGKAVEGVEVTLYEWDIFDPNDILDTAITGSNGEFTVQGEDWDFPIVWFNLNVTHKCFPDYKPHKRWSELFVKDGNWFCPFSTTIWIKKACLNEHCDMGANELNGRGQPTECRSSEKVSE</sequence>
<comment type="similarity">
    <text evidence="2">Belongs to the nematode transthyretin-like family.</text>
</comment>
<reference evidence="7" key="1">
    <citation type="submission" date="2024-02" db="UniProtKB">
        <authorList>
            <consortium name="WormBaseParasite"/>
        </authorList>
    </citation>
    <scope>IDENTIFICATION</scope>
</reference>
<evidence type="ECO:0000256" key="4">
    <source>
        <dbReference type="ARBA" id="ARBA00022729"/>
    </source>
</evidence>
<name>A0AAF3FIG5_9BILA</name>
<dbReference type="GO" id="GO:0009986">
    <property type="term" value="C:cell surface"/>
    <property type="evidence" value="ECO:0007669"/>
    <property type="project" value="InterPro"/>
</dbReference>
<comment type="subcellular location">
    <subcellularLocation>
        <location evidence="1">Secreted</location>
    </subcellularLocation>
</comment>
<dbReference type="AlphaFoldDB" id="A0AAF3FIG5"/>
<dbReference type="Gene3D" id="2.60.40.3330">
    <property type="match status" value="1"/>
</dbReference>
<accession>A0AAF3FIG5</accession>
<evidence type="ECO:0000256" key="2">
    <source>
        <dbReference type="ARBA" id="ARBA00010112"/>
    </source>
</evidence>
<organism evidence="6 7">
    <name type="scientific">Mesorhabditis belari</name>
    <dbReference type="NCBI Taxonomy" id="2138241"/>
    <lineage>
        <taxon>Eukaryota</taxon>
        <taxon>Metazoa</taxon>
        <taxon>Ecdysozoa</taxon>
        <taxon>Nematoda</taxon>
        <taxon>Chromadorea</taxon>
        <taxon>Rhabditida</taxon>
        <taxon>Rhabditina</taxon>
        <taxon>Rhabditomorpha</taxon>
        <taxon>Rhabditoidea</taxon>
        <taxon>Rhabditidae</taxon>
        <taxon>Mesorhabditinae</taxon>
        <taxon>Mesorhabditis</taxon>
    </lineage>
</organism>
<dbReference type="WBParaSite" id="MBELARI_LOCUS6797">
    <property type="protein sequence ID" value="MBELARI_LOCUS6797"/>
    <property type="gene ID" value="MBELARI_LOCUS6797"/>
</dbReference>
<evidence type="ECO:0000256" key="3">
    <source>
        <dbReference type="ARBA" id="ARBA00022525"/>
    </source>
</evidence>